<keyword evidence="13" id="KW-1185">Reference proteome</keyword>
<dbReference type="EMBL" id="JBHSBH010000007">
    <property type="protein sequence ID" value="MFC3996370.1"/>
    <property type="molecule type" value="Genomic_DNA"/>
</dbReference>
<evidence type="ECO:0000256" key="10">
    <source>
        <dbReference type="SAM" id="Phobius"/>
    </source>
</evidence>
<feature type="transmembrane region" description="Helical" evidence="10">
    <location>
        <begin position="135"/>
        <end position="154"/>
    </location>
</feature>
<organism evidence="12 13">
    <name type="scientific">Nocardiopsis sediminis</name>
    <dbReference type="NCBI Taxonomy" id="1778267"/>
    <lineage>
        <taxon>Bacteria</taxon>
        <taxon>Bacillati</taxon>
        <taxon>Actinomycetota</taxon>
        <taxon>Actinomycetes</taxon>
        <taxon>Streptosporangiales</taxon>
        <taxon>Nocardiopsidaceae</taxon>
        <taxon>Nocardiopsis</taxon>
    </lineage>
</organism>
<feature type="domain" description="Histidine kinase" evidence="11">
    <location>
        <begin position="330"/>
        <end position="424"/>
    </location>
</feature>
<keyword evidence="6 12" id="KW-0418">Kinase</keyword>
<evidence type="ECO:0000256" key="4">
    <source>
        <dbReference type="ARBA" id="ARBA00022679"/>
    </source>
</evidence>
<evidence type="ECO:0000256" key="2">
    <source>
        <dbReference type="ARBA" id="ARBA00012438"/>
    </source>
</evidence>
<keyword evidence="8" id="KW-0902">Two-component regulatory system</keyword>
<keyword evidence="10" id="KW-0472">Membrane</keyword>
<feature type="region of interest" description="Disordered" evidence="9">
    <location>
        <begin position="1"/>
        <end position="22"/>
    </location>
</feature>
<feature type="compositionally biased region" description="Low complexity" evidence="9">
    <location>
        <begin position="374"/>
        <end position="384"/>
    </location>
</feature>
<accession>A0ABV8FJQ6</accession>
<feature type="transmembrane region" description="Helical" evidence="10">
    <location>
        <begin position="90"/>
        <end position="123"/>
    </location>
</feature>
<keyword evidence="4" id="KW-0808">Transferase</keyword>
<dbReference type="InterPro" id="IPR005467">
    <property type="entry name" value="His_kinase_dom"/>
</dbReference>
<dbReference type="Gene3D" id="1.20.5.1930">
    <property type="match status" value="1"/>
</dbReference>
<name>A0ABV8FJQ6_9ACTN</name>
<comment type="catalytic activity">
    <reaction evidence="1">
        <text>ATP + protein L-histidine = ADP + protein N-phospho-L-histidine.</text>
        <dbReference type="EC" id="2.7.13.3"/>
    </reaction>
</comment>
<dbReference type="Pfam" id="PF07730">
    <property type="entry name" value="HisKA_3"/>
    <property type="match status" value="1"/>
</dbReference>
<reference evidence="13" key="1">
    <citation type="journal article" date="2019" name="Int. J. Syst. Evol. Microbiol.">
        <title>The Global Catalogue of Microorganisms (GCM) 10K type strain sequencing project: providing services to taxonomists for standard genome sequencing and annotation.</title>
        <authorList>
            <consortium name="The Broad Institute Genomics Platform"/>
            <consortium name="The Broad Institute Genome Sequencing Center for Infectious Disease"/>
            <person name="Wu L."/>
            <person name="Ma J."/>
        </authorList>
    </citation>
    <scope>NUCLEOTIDE SEQUENCE [LARGE SCALE GENOMIC DNA]</scope>
    <source>
        <strain evidence="13">TBRC 1826</strain>
    </source>
</reference>
<sequence>MTTSPAQRAGGPAARGGAEAPAPPVPRRFAAVPWAWLTDALIVVVLAAYNAALASVVATEAGTVFVDAAAGQAAGLLVALVLAARRYLPFTTLAVLMAAGFAFEHLHVFVWGVVSVGIAVAAYSVGRHLTLARSAVGLGAAVALDVAATLFAPAPVLEPAVFPWIDLVLVLGWMAGAWWVGRLVRMRAFHIAELRARAERLELARDAYARAALVEERARIARELHDVVAHHVSVMTVQATAGRRVIDRSPERARQTLAEIEQTGRQALAEMRRIIGVLRVPEAAGADRGPQPGVAGLADLVHQMGEAGVRVELEVSGEPAALPPGLDLTLYRVAQESLTNVLKHAGEGAHATVVLAFGARDVELSVEDRGPGDGAAAGAAAPSDEPGHGLLGMRERVALFGGELHAGAREGGGFRVRVRLPLEAGTGR</sequence>
<dbReference type="SUPFAM" id="SSF55874">
    <property type="entry name" value="ATPase domain of HSP90 chaperone/DNA topoisomerase II/histidine kinase"/>
    <property type="match status" value="1"/>
</dbReference>
<evidence type="ECO:0000256" key="1">
    <source>
        <dbReference type="ARBA" id="ARBA00000085"/>
    </source>
</evidence>
<dbReference type="InterPro" id="IPR003594">
    <property type="entry name" value="HATPase_dom"/>
</dbReference>
<comment type="caution">
    <text evidence="12">The sequence shown here is derived from an EMBL/GenBank/DDBJ whole genome shotgun (WGS) entry which is preliminary data.</text>
</comment>
<feature type="transmembrane region" description="Helical" evidence="10">
    <location>
        <begin position="34"/>
        <end position="57"/>
    </location>
</feature>
<keyword evidence="3" id="KW-0597">Phosphoprotein</keyword>
<dbReference type="GO" id="GO:0016301">
    <property type="term" value="F:kinase activity"/>
    <property type="evidence" value="ECO:0007669"/>
    <property type="project" value="UniProtKB-KW"/>
</dbReference>
<dbReference type="EC" id="2.7.13.3" evidence="2"/>
<feature type="transmembrane region" description="Helical" evidence="10">
    <location>
        <begin position="160"/>
        <end position="180"/>
    </location>
</feature>
<dbReference type="SMART" id="SM00387">
    <property type="entry name" value="HATPase_c"/>
    <property type="match status" value="1"/>
</dbReference>
<feature type="compositionally biased region" description="Low complexity" evidence="9">
    <location>
        <begin position="1"/>
        <end position="20"/>
    </location>
</feature>
<dbReference type="PANTHER" id="PTHR24421">
    <property type="entry name" value="NITRATE/NITRITE SENSOR PROTEIN NARX-RELATED"/>
    <property type="match status" value="1"/>
</dbReference>
<evidence type="ECO:0000256" key="5">
    <source>
        <dbReference type="ARBA" id="ARBA00022741"/>
    </source>
</evidence>
<evidence type="ECO:0000256" key="6">
    <source>
        <dbReference type="ARBA" id="ARBA00022777"/>
    </source>
</evidence>
<dbReference type="PANTHER" id="PTHR24421:SF10">
    <property type="entry name" value="NITRATE_NITRITE SENSOR PROTEIN NARQ"/>
    <property type="match status" value="1"/>
</dbReference>
<proteinExistence type="predicted"/>
<evidence type="ECO:0000313" key="12">
    <source>
        <dbReference type="EMBL" id="MFC3996370.1"/>
    </source>
</evidence>
<dbReference type="Pfam" id="PF02518">
    <property type="entry name" value="HATPase_c"/>
    <property type="match status" value="1"/>
</dbReference>
<keyword evidence="10" id="KW-1133">Transmembrane helix</keyword>
<gene>
    <name evidence="12" type="ORF">ACFOVU_10615</name>
</gene>
<dbReference type="Gene3D" id="3.30.565.10">
    <property type="entry name" value="Histidine kinase-like ATPase, C-terminal domain"/>
    <property type="match status" value="1"/>
</dbReference>
<evidence type="ECO:0000313" key="13">
    <source>
        <dbReference type="Proteomes" id="UP001595847"/>
    </source>
</evidence>
<evidence type="ECO:0000256" key="9">
    <source>
        <dbReference type="SAM" id="MobiDB-lite"/>
    </source>
</evidence>
<dbReference type="InterPro" id="IPR011712">
    <property type="entry name" value="Sig_transdc_His_kin_sub3_dim/P"/>
</dbReference>
<evidence type="ECO:0000256" key="8">
    <source>
        <dbReference type="ARBA" id="ARBA00023012"/>
    </source>
</evidence>
<keyword evidence="10" id="KW-0812">Transmembrane</keyword>
<dbReference type="PROSITE" id="PS50109">
    <property type="entry name" value="HIS_KIN"/>
    <property type="match status" value="1"/>
</dbReference>
<keyword evidence="5" id="KW-0547">Nucleotide-binding</keyword>
<dbReference type="Proteomes" id="UP001595847">
    <property type="component" value="Unassembled WGS sequence"/>
</dbReference>
<dbReference type="RefSeq" id="WP_378532346.1">
    <property type="nucleotide sequence ID" value="NZ_JBHSBH010000007.1"/>
</dbReference>
<dbReference type="InterPro" id="IPR050482">
    <property type="entry name" value="Sensor_HK_TwoCompSys"/>
</dbReference>
<evidence type="ECO:0000256" key="7">
    <source>
        <dbReference type="ARBA" id="ARBA00022840"/>
    </source>
</evidence>
<dbReference type="CDD" id="cd16917">
    <property type="entry name" value="HATPase_UhpB-NarQ-NarX-like"/>
    <property type="match status" value="1"/>
</dbReference>
<dbReference type="InterPro" id="IPR036890">
    <property type="entry name" value="HATPase_C_sf"/>
</dbReference>
<keyword evidence="7" id="KW-0067">ATP-binding</keyword>
<evidence type="ECO:0000259" key="11">
    <source>
        <dbReference type="PROSITE" id="PS50109"/>
    </source>
</evidence>
<evidence type="ECO:0000256" key="3">
    <source>
        <dbReference type="ARBA" id="ARBA00022553"/>
    </source>
</evidence>
<protein>
    <recommendedName>
        <fullName evidence="2">histidine kinase</fullName>
        <ecNumber evidence="2">2.7.13.3</ecNumber>
    </recommendedName>
</protein>
<feature type="region of interest" description="Disordered" evidence="9">
    <location>
        <begin position="368"/>
        <end position="388"/>
    </location>
</feature>
<feature type="transmembrane region" description="Helical" evidence="10">
    <location>
        <begin position="64"/>
        <end position="84"/>
    </location>
</feature>